<evidence type="ECO:0000256" key="1">
    <source>
        <dbReference type="SAM" id="MobiDB-lite"/>
    </source>
</evidence>
<dbReference type="EMBL" id="CZKA01000029">
    <property type="protein sequence ID" value="CUR56501.1"/>
    <property type="molecule type" value="Genomic_DNA"/>
</dbReference>
<feature type="region of interest" description="Disordered" evidence="1">
    <location>
        <begin position="26"/>
        <end position="68"/>
    </location>
</feature>
<reference evidence="2" key="1">
    <citation type="submission" date="2015-08" db="EMBL/GenBank/DDBJ databases">
        <authorList>
            <person name="Babu N.S."/>
            <person name="Beckwith C.J."/>
            <person name="Beseler K.G."/>
            <person name="Brison A."/>
            <person name="Carone J.V."/>
            <person name="Caskin T.P."/>
            <person name="Diamond M."/>
            <person name="Durham M.E."/>
            <person name="Foxe J.M."/>
            <person name="Go M."/>
            <person name="Henderson B.A."/>
            <person name="Jones I.B."/>
            <person name="McGettigan J.A."/>
            <person name="Micheletti S.J."/>
            <person name="Nasrallah M.E."/>
            <person name="Ortiz D."/>
            <person name="Piller C.R."/>
            <person name="Privatt S.R."/>
            <person name="Schneider S.L."/>
            <person name="Sharp S."/>
            <person name="Smith T.C."/>
            <person name="Stanton J.D."/>
            <person name="Ullery H.E."/>
            <person name="Wilson R.J."/>
            <person name="Serrano M.G."/>
            <person name="Buck G."/>
            <person name="Lee V."/>
            <person name="Wang Y."/>
            <person name="Carvalho R."/>
            <person name="Voegtly L."/>
            <person name="Shi R."/>
            <person name="Duckworth R."/>
            <person name="Johnson A."/>
            <person name="Loviza R."/>
            <person name="Walstead R."/>
            <person name="Shah Z."/>
            <person name="Kiflezghi M."/>
            <person name="Wade K."/>
            <person name="Ball S.L."/>
            <person name="Bradley K.W."/>
            <person name="Asai D.J."/>
            <person name="Bowman C.A."/>
            <person name="Russell D.A."/>
            <person name="Pope W.H."/>
            <person name="Jacobs-Sera D."/>
            <person name="Hendrix R.W."/>
            <person name="Hatfull G.F."/>
        </authorList>
    </citation>
    <scope>NUCLEOTIDE SEQUENCE</scope>
</reference>
<name>A0A2P2C3E3_9ZZZZ</name>
<gene>
    <name evidence="2" type="ORF">NOCA2350031</name>
</gene>
<accession>A0A2P2C3E3</accession>
<sequence>MKWGLWLTAAALLFAGYLLALPPEPDPGSAGAGGTASPSPSPGRQPHKSRKPHPKPPAPATPVPTELPFGGLRIPPNLRLVAYYGTAGTGSLGVLGERSIPVMTQRLRAAAKPFARPGRPVQIVYELIVTVADGHPGEGRDFSHDIDRAKVQTFIDAAHRNQALLVLDLQPGRDGFLEVAKRWAWALRDPWVSLALDPEWRVHGKQVPARVIGSVTAAEVNRVGAWLNHLTATHELPDKLLLLHQFRTQMIRDIGRIADRPRLVEVQHVDGFGNRRQKLGTYHHVERHQQFRMGFKLFYDEDTRLFPPWQVLRIRPAVGFVSYQ</sequence>
<evidence type="ECO:0008006" key="3">
    <source>
        <dbReference type="Google" id="ProtNLM"/>
    </source>
</evidence>
<organism evidence="2">
    <name type="scientific">metagenome</name>
    <dbReference type="NCBI Taxonomy" id="256318"/>
    <lineage>
        <taxon>unclassified sequences</taxon>
        <taxon>metagenomes</taxon>
    </lineage>
</organism>
<protein>
    <recommendedName>
        <fullName evidence="3">Lipoprotein</fullName>
    </recommendedName>
</protein>
<dbReference type="AlphaFoldDB" id="A0A2P2C3E3"/>
<evidence type="ECO:0000313" key="2">
    <source>
        <dbReference type="EMBL" id="CUR56501.1"/>
    </source>
</evidence>
<feature type="compositionally biased region" description="Basic residues" evidence="1">
    <location>
        <begin position="45"/>
        <end position="54"/>
    </location>
</feature>
<proteinExistence type="predicted"/>